<keyword evidence="8" id="KW-0249">Electron transport</keyword>
<evidence type="ECO:0000259" key="15">
    <source>
        <dbReference type="PROSITE" id="PS50903"/>
    </source>
</evidence>
<evidence type="ECO:0000256" key="6">
    <source>
        <dbReference type="ARBA" id="ARBA00022692"/>
    </source>
</evidence>
<dbReference type="PANTHER" id="PTHR38674">
    <property type="entry name" value="ALKANE 1-MONOOXYGENASE 1"/>
    <property type="match status" value="1"/>
</dbReference>
<keyword evidence="9 14" id="KW-1133">Transmembrane helix</keyword>
<comment type="similarity">
    <text evidence="2">Belongs to the fatty acid desaturase type 1 family. AlkB subfamily.</text>
</comment>
<feature type="transmembrane region" description="Helical" evidence="14">
    <location>
        <begin position="49"/>
        <end position="67"/>
    </location>
</feature>
<dbReference type="AlphaFoldDB" id="A0A1M5NDN3"/>
<dbReference type="InterPro" id="IPR018527">
    <property type="entry name" value="Rubredoxin_Fe_BS"/>
</dbReference>
<evidence type="ECO:0000256" key="5">
    <source>
        <dbReference type="ARBA" id="ARBA00022519"/>
    </source>
</evidence>
<dbReference type="RefSeq" id="WP_072896593.1">
    <property type="nucleotide sequence ID" value="NZ_FQWZ01000003.1"/>
</dbReference>
<dbReference type="Proteomes" id="UP000199758">
    <property type="component" value="Unassembled WGS sequence"/>
</dbReference>
<evidence type="ECO:0000256" key="10">
    <source>
        <dbReference type="ARBA" id="ARBA00023002"/>
    </source>
</evidence>
<evidence type="ECO:0000256" key="3">
    <source>
        <dbReference type="ARBA" id="ARBA00022448"/>
    </source>
</evidence>
<keyword evidence="5" id="KW-0997">Cell inner membrane</keyword>
<dbReference type="PANTHER" id="PTHR38674:SF1">
    <property type="entry name" value="ALKANE 1-MONOOXYGENASE 1"/>
    <property type="match status" value="1"/>
</dbReference>
<keyword evidence="17" id="KW-1185">Reference proteome</keyword>
<feature type="transmembrane region" description="Helical" evidence="14">
    <location>
        <begin position="21"/>
        <end position="43"/>
    </location>
</feature>
<dbReference type="GO" id="GO:0005506">
    <property type="term" value="F:iron ion binding"/>
    <property type="evidence" value="ECO:0007669"/>
    <property type="project" value="InterPro"/>
</dbReference>
<keyword evidence="4" id="KW-1003">Cell membrane</keyword>
<dbReference type="GO" id="GO:0004497">
    <property type="term" value="F:monooxygenase activity"/>
    <property type="evidence" value="ECO:0007669"/>
    <property type="project" value="UniProtKB-KW"/>
</dbReference>
<evidence type="ECO:0000256" key="2">
    <source>
        <dbReference type="ARBA" id="ARBA00010823"/>
    </source>
</evidence>
<evidence type="ECO:0000256" key="4">
    <source>
        <dbReference type="ARBA" id="ARBA00022475"/>
    </source>
</evidence>
<dbReference type="CDD" id="cd03512">
    <property type="entry name" value="Alkane-hydroxylase"/>
    <property type="match status" value="1"/>
</dbReference>
<dbReference type="CDD" id="cd00730">
    <property type="entry name" value="rubredoxin"/>
    <property type="match status" value="1"/>
</dbReference>
<dbReference type="OrthoDB" id="4759734at2"/>
<dbReference type="EMBL" id="FQWZ01000003">
    <property type="protein sequence ID" value="SHG87577.1"/>
    <property type="molecule type" value="Genomic_DNA"/>
</dbReference>
<feature type="domain" description="Rubredoxin-like" evidence="15">
    <location>
        <begin position="423"/>
        <end position="475"/>
    </location>
</feature>
<protein>
    <submittedName>
        <fullName evidence="16">Alkane 1-monooxygenase</fullName>
    </submittedName>
</protein>
<keyword evidence="10" id="KW-0560">Oxidoreductase</keyword>
<dbReference type="InterPro" id="IPR033885">
    <property type="entry name" value="AlkB/XylM"/>
</dbReference>
<dbReference type="STRING" id="490188.SAMN04488068_1797"/>
<accession>A0A1M5NDN3</accession>
<keyword evidence="12 16" id="KW-0503">Monooxygenase</keyword>
<dbReference type="InterPro" id="IPR024934">
    <property type="entry name" value="Rubredoxin-like_dom"/>
</dbReference>
<dbReference type="InterPro" id="IPR024935">
    <property type="entry name" value="Rubredoxin_dom"/>
</dbReference>
<evidence type="ECO:0000256" key="14">
    <source>
        <dbReference type="SAM" id="Phobius"/>
    </source>
</evidence>
<dbReference type="SUPFAM" id="SSF57802">
    <property type="entry name" value="Rubredoxin-like"/>
    <property type="match status" value="1"/>
</dbReference>
<feature type="transmembrane region" description="Helical" evidence="14">
    <location>
        <begin position="235"/>
        <end position="261"/>
    </location>
</feature>
<dbReference type="Gene3D" id="2.20.28.10">
    <property type="match status" value="1"/>
</dbReference>
<evidence type="ECO:0000256" key="7">
    <source>
        <dbReference type="ARBA" id="ARBA00022723"/>
    </source>
</evidence>
<evidence type="ECO:0000256" key="9">
    <source>
        <dbReference type="ARBA" id="ARBA00022989"/>
    </source>
</evidence>
<feature type="transmembrane region" description="Helical" evidence="14">
    <location>
        <begin position="87"/>
        <end position="109"/>
    </location>
</feature>
<gene>
    <name evidence="16" type="ORF">SAMN04488068_1797</name>
</gene>
<dbReference type="PROSITE" id="PS00202">
    <property type="entry name" value="RUBREDOXIN"/>
    <property type="match status" value="1"/>
</dbReference>
<evidence type="ECO:0000256" key="13">
    <source>
        <dbReference type="ARBA" id="ARBA00023136"/>
    </source>
</evidence>
<dbReference type="PROSITE" id="PS50903">
    <property type="entry name" value="RUBREDOXIN_LIKE"/>
    <property type="match status" value="1"/>
</dbReference>
<dbReference type="Pfam" id="PF00301">
    <property type="entry name" value="Rubredoxin"/>
    <property type="match status" value="1"/>
</dbReference>
<comment type="subcellular location">
    <subcellularLocation>
        <location evidence="1">Cell inner membrane</location>
        <topology evidence="1">Multi-pass membrane protein</topology>
    </subcellularLocation>
</comment>
<dbReference type="InterPro" id="IPR005804">
    <property type="entry name" value="FA_desaturase_dom"/>
</dbReference>
<sequence length="477" mass="53241">MSTSTLPLGGNSETWQDGKRWLWLLSPVIPLLVVLFMLGGHFADAGWAFWAPALVIYLIVPLLDWIIGTDTTNPPESAVAGLDQDRYYRAIVYAYLPSQYFATIFGAWLAVNGDLATWELVGLIIGVGIVNGIGINTAHELGHKTNGLERWLAKLTLAPVAYGHFFVEHNKGHHKNVATPEDPASSKMGESFWVFLPRTVIGSVRSAWHIEKDRLARTGDGVWTTKNENLQAWSLTVLLFAGLTAWLGPWALVFLVAQAIYGAGLLEVINYIEHYGLLRLKIQGDRYERCQPKHSWNSNHIVTNLVLYQLQRHSDHHANPTRRFQALRHFDDSPQLPSGYASMLLLAYFPPLWFRWMDPLVVKHHRGDLTRANVYAPKRDQLLARWQGTSFEGAPSTVARPAAAEAAASTAVTYTPAKPQALVLGYQCNNCGYIYKEAEGCPREGYAAGTRWSELPDSWPCPDCAVRDKLDFVPLVA</sequence>
<dbReference type="GO" id="GO:0005886">
    <property type="term" value="C:plasma membrane"/>
    <property type="evidence" value="ECO:0007669"/>
    <property type="project" value="UniProtKB-SubCell"/>
</dbReference>
<evidence type="ECO:0000256" key="12">
    <source>
        <dbReference type="ARBA" id="ARBA00023033"/>
    </source>
</evidence>
<evidence type="ECO:0000256" key="8">
    <source>
        <dbReference type="ARBA" id="ARBA00022982"/>
    </source>
</evidence>
<name>A0A1M5NDN3_9GAMM</name>
<keyword evidence="3" id="KW-0813">Transport</keyword>
<evidence type="ECO:0000256" key="11">
    <source>
        <dbReference type="ARBA" id="ARBA00023004"/>
    </source>
</evidence>
<proteinExistence type="inferred from homology"/>
<dbReference type="GO" id="GO:0006629">
    <property type="term" value="P:lipid metabolic process"/>
    <property type="evidence" value="ECO:0007669"/>
    <property type="project" value="InterPro"/>
</dbReference>
<feature type="transmembrane region" description="Helical" evidence="14">
    <location>
        <begin position="115"/>
        <end position="135"/>
    </location>
</feature>
<keyword evidence="6 14" id="KW-0812">Transmembrane</keyword>
<keyword evidence="13 14" id="KW-0472">Membrane</keyword>
<dbReference type="Pfam" id="PF00487">
    <property type="entry name" value="FA_desaturase"/>
    <property type="match status" value="1"/>
</dbReference>
<keyword evidence="11" id="KW-0408">Iron</keyword>
<evidence type="ECO:0000256" key="1">
    <source>
        <dbReference type="ARBA" id="ARBA00004429"/>
    </source>
</evidence>
<evidence type="ECO:0000313" key="16">
    <source>
        <dbReference type="EMBL" id="SHG87577.1"/>
    </source>
</evidence>
<organism evidence="16 17">
    <name type="scientific">Hydrocarboniphaga daqingensis</name>
    <dbReference type="NCBI Taxonomy" id="490188"/>
    <lineage>
        <taxon>Bacteria</taxon>
        <taxon>Pseudomonadati</taxon>
        <taxon>Pseudomonadota</taxon>
        <taxon>Gammaproteobacteria</taxon>
        <taxon>Nevskiales</taxon>
        <taxon>Nevskiaceae</taxon>
        <taxon>Hydrocarboniphaga</taxon>
    </lineage>
</organism>
<evidence type="ECO:0000313" key="17">
    <source>
        <dbReference type="Proteomes" id="UP000199758"/>
    </source>
</evidence>
<reference evidence="16 17" key="1">
    <citation type="submission" date="2016-11" db="EMBL/GenBank/DDBJ databases">
        <authorList>
            <person name="Jaros S."/>
            <person name="Januszkiewicz K."/>
            <person name="Wedrychowicz H."/>
        </authorList>
    </citation>
    <scope>NUCLEOTIDE SEQUENCE [LARGE SCALE GENOMIC DNA]</scope>
    <source>
        <strain evidence="16 17">CGMCC 1.7049</strain>
    </source>
</reference>
<keyword evidence="7" id="KW-0479">Metal-binding</keyword>